<organism evidence="2 3">
    <name type="scientific">Maribellus comscasis</name>
    <dbReference type="NCBI Taxonomy" id="2681766"/>
    <lineage>
        <taxon>Bacteria</taxon>
        <taxon>Pseudomonadati</taxon>
        <taxon>Bacteroidota</taxon>
        <taxon>Bacteroidia</taxon>
        <taxon>Marinilabiliales</taxon>
        <taxon>Prolixibacteraceae</taxon>
        <taxon>Maribellus</taxon>
    </lineage>
</organism>
<dbReference type="PROSITE" id="PS50943">
    <property type="entry name" value="HTH_CROC1"/>
    <property type="match status" value="1"/>
</dbReference>
<dbReference type="EMBL" id="CP046401">
    <property type="protein sequence ID" value="QGY44131.1"/>
    <property type="molecule type" value="Genomic_DNA"/>
</dbReference>
<reference evidence="2 3" key="1">
    <citation type="submission" date="2019-11" db="EMBL/GenBank/DDBJ databases">
        <authorList>
            <person name="Zheng R.K."/>
            <person name="Sun C.M."/>
        </authorList>
    </citation>
    <scope>NUCLEOTIDE SEQUENCE [LARGE SCALE GENOMIC DNA]</scope>
    <source>
        <strain evidence="2 3">WC007</strain>
    </source>
</reference>
<dbReference type="RefSeq" id="WP_158865939.1">
    <property type="nucleotide sequence ID" value="NZ_CP046401.1"/>
</dbReference>
<feature type="domain" description="HTH cro/C1-type" evidence="1">
    <location>
        <begin position="7"/>
        <end position="62"/>
    </location>
</feature>
<sequence length="72" mass="8403">MNVRERFIQIRKQLQLTQSKFAEELQVSIAYVGAIESGKIKSVSKKVLYRIHEKFNVNFNWLLAGNGEMFVQ</sequence>
<dbReference type="Pfam" id="PF12844">
    <property type="entry name" value="HTH_19"/>
    <property type="match status" value="1"/>
</dbReference>
<proteinExistence type="predicted"/>
<dbReference type="KEGG" id="mcos:GM418_10815"/>
<dbReference type="InterPro" id="IPR001387">
    <property type="entry name" value="Cro/C1-type_HTH"/>
</dbReference>
<name>A0A6I6JNV4_9BACT</name>
<evidence type="ECO:0000259" key="1">
    <source>
        <dbReference type="PROSITE" id="PS50943"/>
    </source>
</evidence>
<gene>
    <name evidence="2" type="ORF">GM418_10815</name>
</gene>
<dbReference type="AlphaFoldDB" id="A0A6I6JNV4"/>
<dbReference type="Gene3D" id="1.10.260.40">
    <property type="entry name" value="lambda repressor-like DNA-binding domains"/>
    <property type="match status" value="1"/>
</dbReference>
<dbReference type="CDD" id="cd00093">
    <property type="entry name" value="HTH_XRE"/>
    <property type="match status" value="1"/>
</dbReference>
<dbReference type="InterPro" id="IPR010982">
    <property type="entry name" value="Lambda_DNA-bd_dom_sf"/>
</dbReference>
<evidence type="ECO:0000313" key="3">
    <source>
        <dbReference type="Proteomes" id="UP000428260"/>
    </source>
</evidence>
<accession>A0A6I6JNV4</accession>
<dbReference type="GO" id="GO:0003677">
    <property type="term" value="F:DNA binding"/>
    <property type="evidence" value="ECO:0007669"/>
    <property type="project" value="InterPro"/>
</dbReference>
<protein>
    <submittedName>
        <fullName evidence="2">Helix-turn-helix domain-containing protein</fullName>
    </submittedName>
</protein>
<dbReference type="Proteomes" id="UP000428260">
    <property type="component" value="Chromosome"/>
</dbReference>
<evidence type="ECO:0000313" key="2">
    <source>
        <dbReference type="EMBL" id="QGY44131.1"/>
    </source>
</evidence>
<dbReference type="SMART" id="SM00530">
    <property type="entry name" value="HTH_XRE"/>
    <property type="match status" value="1"/>
</dbReference>
<dbReference type="SUPFAM" id="SSF47413">
    <property type="entry name" value="lambda repressor-like DNA-binding domains"/>
    <property type="match status" value="1"/>
</dbReference>
<keyword evidence="3" id="KW-1185">Reference proteome</keyword>